<dbReference type="RefSeq" id="WP_130992216.1">
    <property type="nucleotide sequence ID" value="NZ_SISK01000017.1"/>
</dbReference>
<keyword evidence="1" id="KW-0732">Signal</keyword>
<dbReference type="OrthoDB" id="268975at2"/>
<proteinExistence type="predicted"/>
<dbReference type="InterPro" id="IPR011250">
    <property type="entry name" value="OMP/PagP_B-barrel"/>
</dbReference>
<organism evidence="2 3">
    <name type="scientific">Paracoccus subflavus</name>
    <dbReference type="NCBI Taxonomy" id="2528244"/>
    <lineage>
        <taxon>Bacteria</taxon>
        <taxon>Pseudomonadati</taxon>
        <taxon>Pseudomonadota</taxon>
        <taxon>Alphaproteobacteria</taxon>
        <taxon>Rhodobacterales</taxon>
        <taxon>Paracoccaceae</taxon>
        <taxon>Paracoccus</taxon>
    </lineage>
</organism>
<dbReference type="AlphaFoldDB" id="A0A4Q9G1H1"/>
<protein>
    <submittedName>
        <fullName evidence="2">Porin family protein</fullName>
    </submittedName>
</protein>
<accession>A0A4Q9G1H1</accession>
<dbReference type="EMBL" id="SISK01000017">
    <property type="protein sequence ID" value="TBN36568.1"/>
    <property type="molecule type" value="Genomic_DNA"/>
</dbReference>
<dbReference type="Gene3D" id="2.40.160.20">
    <property type="match status" value="1"/>
</dbReference>
<dbReference type="Proteomes" id="UP000293520">
    <property type="component" value="Unassembled WGS sequence"/>
</dbReference>
<evidence type="ECO:0000256" key="1">
    <source>
        <dbReference type="SAM" id="SignalP"/>
    </source>
</evidence>
<gene>
    <name evidence="2" type="ORF">EYE42_15505</name>
</gene>
<keyword evidence="3" id="KW-1185">Reference proteome</keyword>
<name>A0A4Q9G1H1_9RHOB</name>
<reference evidence="2 3" key="1">
    <citation type="submission" date="2019-02" db="EMBL/GenBank/DDBJ databases">
        <title>Paracoccus subflavus sp. nov., isolated from marine sediment of the Pacific Ocean.</title>
        <authorList>
            <person name="Zhang G."/>
        </authorList>
    </citation>
    <scope>NUCLEOTIDE SEQUENCE [LARGE SCALE GENOMIC DNA]</scope>
    <source>
        <strain evidence="2 3">GY0581</strain>
    </source>
</reference>
<evidence type="ECO:0000313" key="3">
    <source>
        <dbReference type="Proteomes" id="UP000293520"/>
    </source>
</evidence>
<feature type="signal peptide" evidence="1">
    <location>
        <begin position="1"/>
        <end position="18"/>
    </location>
</feature>
<comment type="caution">
    <text evidence="2">The sequence shown here is derived from an EMBL/GenBank/DDBJ whole genome shotgun (WGS) entry which is preliminary data.</text>
</comment>
<evidence type="ECO:0000313" key="2">
    <source>
        <dbReference type="EMBL" id="TBN36568.1"/>
    </source>
</evidence>
<dbReference type="SUPFAM" id="SSF56925">
    <property type="entry name" value="OMPA-like"/>
    <property type="match status" value="1"/>
</dbReference>
<feature type="chain" id="PRO_5021000026" evidence="1">
    <location>
        <begin position="19"/>
        <end position="186"/>
    </location>
</feature>
<sequence>MKHVLLVLGAVAAAPVLAAEPTMPAPLPAPADASDWGGFHAGVQIGRTDNILTYQGRTVPSADTHALGIHAGFATDFGPYVLGIEADFGRFLGTSGDLARLKGRAGVDLGRFQPYLVIGAARLSGDGLLETAPVFGMGTDWKATDRLTLGIEYTIQEFEDARMSRLGLLDPDLRMELVHLRMSWRF</sequence>